<dbReference type="Proteomes" id="UP000824334">
    <property type="component" value="Chromosome"/>
</dbReference>
<keyword evidence="2" id="KW-0813">Transport</keyword>
<name>A0ABX8TD15_9CAUL</name>
<dbReference type="PROSITE" id="PS00211">
    <property type="entry name" value="ABC_TRANSPORTER_1"/>
    <property type="match status" value="1"/>
</dbReference>
<protein>
    <submittedName>
        <fullName evidence="6">ABC transporter ATP-binding protein</fullName>
    </submittedName>
</protein>
<evidence type="ECO:0000256" key="1">
    <source>
        <dbReference type="ARBA" id="ARBA00005417"/>
    </source>
</evidence>
<dbReference type="EMBL" id="CP080034">
    <property type="protein sequence ID" value="QYC09068.1"/>
    <property type="molecule type" value="Genomic_DNA"/>
</dbReference>
<dbReference type="SMART" id="SM00382">
    <property type="entry name" value="AAA"/>
    <property type="match status" value="1"/>
</dbReference>
<evidence type="ECO:0000313" key="7">
    <source>
        <dbReference type="Proteomes" id="UP000824334"/>
    </source>
</evidence>
<feature type="domain" description="ABC transporter" evidence="5">
    <location>
        <begin position="8"/>
        <end position="232"/>
    </location>
</feature>
<dbReference type="PANTHER" id="PTHR42788:SF19">
    <property type="entry name" value="ALIPHATIC SULFONATES IMPORT ATP-BINDING PROTEIN SSUB 2"/>
    <property type="match status" value="1"/>
</dbReference>
<evidence type="ECO:0000259" key="5">
    <source>
        <dbReference type="PROSITE" id="PS50893"/>
    </source>
</evidence>
<dbReference type="InterPro" id="IPR003593">
    <property type="entry name" value="AAA+_ATPase"/>
</dbReference>
<comment type="similarity">
    <text evidence="1">Belongs to the ABC transporter superfamily.</text>
</comment>
<dbReference type="PROSITE" id="PS50893">
    <property type="entry name" value="ABC_TRANSPORTER_2"/>
    <property type="match status" value="1"/>
</dbReference>
<keyword evidence="3" id="KW-0547">Nucleotide-binding</keyword>
<keyword evidence="7" id="KW-1185">Reference proteome</keyword>
<evidence type="ECO:0000313" key="6">
    <source>
        <dbReference type="EMBL" id="QYC09068.1"/>
    </source>
</evidence>
<dbReference type="RefSeq" id="WP_219354720.1">
    <property type="nucleotide sequence ID" value="NZ_CP080034.1"/>
</dbReference>
<dbReference type="Pfam" id="PF00005">
    <property type="entry name" value="ABC_tran"/>
    <property type="match status" value="1"/>
</dbReference>
<reference evidence="6 7" key="1">
    <citation type="submission" date="2021-07" db="EMBL/GenBank/DDBJ databases">
        <title>Isolation and characterization of bacteria from a gold mining with a capacity of golden bioaccumulation.</title>
        <authorList>
            <person name="Yang X.J."/>
        </authorList>
    </citation>
    <scope>NUCLEOTIDE SEQUENCE [LARGE SCALE GENOMIC DNA]</scope>
    <source>
        <strain evidence="6 7">Au29</strain>
    </source>
</reference>
<dbReference type="GeneID" id="94375705"/>
<organism evidence="6 7">
    <name type="scientific">Brevundimonas nasdae</name>
    <dbReference type="NCBI Taxonomy" id="172043"/>
    <lineage>
        <taxon>Bacteria</taxon>
        <taxon>Pseudomonadati</taxon>
        <taxon>Pseudomonadota</taxon>
        <taxon>Alphaproteobacteria</taxon>
        <taxon>Caulobacterales</taxon>
        <taxon>Caulobacteraceae</taxon>
        <taxon>Brevundimonas</taxon>
    </lineage>
</organism>
<dbReference type="InterPro" id="IPR017871">
    <property type="entry name" value="ABC_transporter-like_CS"/>
</dbReference>
<sequence length="257" mass="26575">MADTGPIAALDQVVVDWPSRAPLGPLDLSVAPGEIVALVGASGAGKSTTLRLLAGLEQASSGRVIRAAAPGRTGFVFQSPTLMPWADAQANVALPLELSGAPKAEARARAAEALTAVGLGQRLTARPAQLSGGMAMRVSLARALVTRPDLLLLDEPFAALDSVTRRRLIEDLHALWAVAAPRPAIVFVTHDVEEAVYLAQRVVVLDAASGRPVADLNTPGAAPRPDHWRADPAYRQTVEAVADALAASMATSAQAAS</sequence>
<gene>
    <name evidence="6" type="ORF">KWG56_10520</name>
</gene>
<accession>A0ABX8TD15</accession>
<dbReference type="PANTHER" id="PTHR42788">
    <property type="entry name" value="TAURINE IMPORT ATP-BINDING PROTEIN-RELATED"/>
    <property type="match status" value="1"/>
</dbReference>
<evidence type="ECO:0000256" key="3">
    <source>
        <dbReference type="ARBA" id="ARBA00022741"/>
    </source>
</evidence>
<evidence type="ECO:0000256" key="2">
    <source>
        <dbReference type="ARBA" id="ARBA00022448"/>
    </source>
</evidence>
<dbReference type="InterPro" id="IPR050166">
    <property type="entry name" value="ABC_transporter_ATP-bind"/>
</dbReference>
<evidence type="ECO:0000256" key="4">
    <source>
        <dbReference type="ARBA" id="ARBA00022840"/>
    </source>
</evidence>
<dbReference type="GO" id="GO:0005524">
    <property type="term" value="F:ATP binding"/>
    <property type="evidence" value="ECO:0007669"/>
    <property type="project" value="UniProtKB-KW"/>
</dbReference>
<dbReference type="InterPro" id="IPR003439">
    <property type="entry name" value="ABC_transporter-like_ATP-bd"/>
</dbReference>
<keyword evidence="4 6" id="KW-0067">ATP-binding</keyword>
<proteinExistence type="inferred from homology"/>